<gene>
    <name evidence="2" type="ORF">HMPREF0765_3410</name>
</gene>
<protein>
    <recommendedName>
        <fullName evidence="1">DUF4935 domain-containing protein</fullName>
    </recommendedName>
</protein>
<name>C2G1F4_SPHSI</name>
<dbReference type="HOGENOM" id="CLU_808785_0_0_10"/>
<dbReference type="AlphaFoldDB" id="C2G1F4"/>
<evidence type="ECO:0000313" key="3">
    <source>
        <dbReference type="Proteomes" id="UP000006241"/>
    </source>
</evidence>
<dbReference type="EMBL" id="ACHB01000079">
    <property type="protein sequence ID" value="EEI90863.1"/>
    <property type="molecule type" value="Genomic_DNA"/>
</dbReference>
<feature type="domain" description="DUF4935" evidence="1">
    <location>
        <begin position="34"/>
        <end position="217"/>
    </location>
</feature>
<accession>C2G1F4</accession>
<reference evidence="2 3" key="1">
    <citation type="submission" date="2009-01" db="EMBL/GenBank/DDBJ databases">
        <authorList>
            <person name="Qin X."/>
            <person name="Bachman B."/>
            <person name="Battles P."/>
            <person name="Bell A."/>
            <person name="Bess C."/>
            <person name="Bickham C."/>
            <person name="Chaboub L."/>
            <person name="Chen D."/>
            <person name="Coyle M."/>
            <person name="Deiros D.R."/>
            <person name="Dinh H."/>
            <person name="Forbes L."/>
            <person name="Fowler G."/>
            <person name="Francisco L."/>
            <person name="Fu Q."/>
            <person name="Gubbala S."/>
            <person name="Hale W."/>
            <person name="Han Y."/>
            <person name="Hemphill L."/>
            <person name="Highlander S.K."/>
            <person name="Hirani K."/>
            <person name="Hogues M."/>
            <person name="Jackson L."/>
            <person name="Jakkamsetti A."/>
            <person name="Javaid M."/>
            <person name="Jiang H."/>
            <person name="Korchina V."/>
            <person name="Kovar C."/>
            <person name="Lara F."/>
            <person name="Lee S."/>
            <person name="Mata R."/>
            <person name="Mathew T."/>
            <person name="Moen C."/>
            <person name="Morales K."/>
            <person name="Munidasa M."/>
            <person name="Nazareth L."/>
            <person name="Ngo R."/>
            <person name="Nguyen L."/>
            <person name="Okwuonu G."/>
            <person name="Ongeri F."/>
            <person name="Patil S."/>
            <person name="Petrosino J."/>
            <person name="Pham C."/>
            <person name="Pham P."/>
            <person name="Pu L.-L."/>
            <person name="Puazo M."/>
            <person name="Raj R."/>
            <person name="Reid J."/>
            <person name="Rouhana J."/>
            <person name="Saada N."/>
            <person name="Shang Y."/>
            <person name="Simmons D."/>
            <person name="Thornton R."/>
            <person name="Warren J."/>
            <person name="Weissenberger G."/>
            <person name="Zhang J."/>
            <person name="Zhang L."/>
            <person name="Zhou C."/>
            <person name="Zhu D."/>
            <person name="Muzny D."/>
            <person name="Worley K."/>
            <person name="Gibbs R."/>
        </authorList>
    </citation>
    <scope>NUCLEOTIDE SEQUENCE [LARGE SCALE GENOMIC DNA]</scope>
    <source>
        <strain evidence="2 3">ATCC 33300</strain>
    </source>
</reference>
<dbReference type="RefSeq" id="WP_003009436.1">
    <property type="nucleotide sequence ID" value="NZ_GG668632.1"/>
</dbReference>
<dbReference type="Pfam" id="PF16289">
    <property type="entry name" value="PIN_12"/>
    <property type="match status" value="1"/>
</dbReference>
<sequence length="360" mass="42654">MGRFKRSKSKKRDRIQKVTDNPKETQYTMLKTLIVFDTNALRSTEAGQVAYRFFAFGKPFQLIEDYINANHLNEHIHLAIPSWAIEELKDQKNRQYLEDVEKYKEVTERLFGLPSFQEIPLPQEEFDCRAYIQEKAEEFLATKQLKKLDIKEELASTVLKSMMSRVLKEEKFKKPFAHSGKYKDAGFKDNIVWESLMHYDDVEAYNKFIFITKDTDYGNCQNEFKDKWNKHIITLKDENSVIAEILKDYELYINEKALYDYTHTEYFLDYLNDKLTQKSEIERETGTFKIENFKIKESSVNIERMPPSEDEDECILVHSSIVIFYKEGAIKKEQEVMMTTKLADEETKDILETTYNPELI</sequence>
<dbReference type="InterPro" id="IPR032557">
    <property type="entry name" value="DUF4935"/>
</dbReference>
<evidence type="ECO:0000259" key="1">
    <source>
        <dbReference type="Pfam" id="PF16289"/>
    </source>
</evidence>
<dbReference type="Proteomes" id="UP000006241">
    <property type="component" value="Unassembled WGS sequence"/>
</dbReference>
<proteinExistence type="predicted"/>
<comment type="caution">
    <text evidence="2">The sequence shown here is derived from an EMBL/GenBank/DDBJ whole genome shotgun (WGS) entry which is preliminary data.</text>
</comment>
<organism evidence="2 3">
    <name type="scientific">Sphingobacterium spiritivorum ATCC 33300</name>
    <dbReference type="NCBI Taxonomy" id="525372"/>
    <lineage>
        <taxon>Bacteria</taxon>
        <taxon>Pseudomonadati</taxon>
        <taxon>Bacteroidota</taxon>
        <taxon>Sphingobacteriia</taxon>
        <taxon>Sphingobacteriales</taxon>
        <taxon>Sphingobacteriaceae</taxon>
        <taxon>Sphingobacterium</taxon>
    </lineage>
</organism>
<evidence type="ECO:0000313" key="2">
    <source>
        <dbReference type="EMBL" id="EEI90863.1"/>
    </source>
</evidence>